<gene>
    <name evidence="1" type="ORF">KIPB_015203</name>
</gene>
<accession>A0A9K3GQ29</accession>
<evidence type="ECO:0000313" key="1">
    <source>
        <dbReference type="EMBL" id="GIQ91799.1"/>
    </source>
</evidence>
<proteinExistence type="predicted"/>
<dbReference type="AlphaFoldDB" id="A0A9K3GQ29"/>
<dbReference type="EMBL" id="BDIP01008346">
    <property type="protein sequence ID" value="GIQ91799.1"/>
    <property type="molecule type" value="Genomic_DNA"/>
</dbReference>
<feature type="non-terminal residue" evidence="1">
    <location>
        <position position="1"/>
    </location>
</feature>
<comment type="caution">
    <text evidence="1">The sequence shown here is derived from an EMBL/GenBank/DDBJ whole genome shotgun (WGS) entry which is preliminary data.</text>
</comment>
<sequence>FTSLGLTLTEINGKISMDTIDLFKGYHILVTTAVDKVTAESSPSPQSMA</sequence>
<organism evidence="1 2">
    <name type="scientific">Kipferlia bialata</name>
    <dbReference type="NCBI Taxonomy" id="797122"/>
    <lineage>
        <taxon>Eukaryota</taxon>
        <taxon>Metamonada</taxon>
        <taxon>Carpediemonas-like organisms</taxon>
        <taxon>Kipferlia</taxon>
    </lineage>
</organism>
<protein>
    <submittedName>
        <fullName evidence="1">Uncharacterized protein</fullName>
    </submittedName>
</protein>
<dbReference type="Proteomes" id="UP000265618">
    <property type="component" value="Unassembled WGS sequence"/>
</dbReference>
<reference evidence="1 2" key="1">
    <citation type="journal article" date="2018" name="PLoS ONE">
        <title>The draft genome of Kipferlia bialata reveals reductive genome evolution in fornicate parasites.</title>
        <authorList>
            <person name="Tanifuji G."/>
            <person name="Takabayashi S."/>
            <person name="Kume K."/>
            <person name="Takagi M."/>
            <person name="Nakayama T."/>
            <person name="Kamikawa R."/>
            <person name="Inagaki Y."/>
            <person name="Hashimoto T."/>
        </authorList>
    </citation>
    <scope>NUCLEOTIDE SEQUENCE [LARGE SCALE GENOMIC DNA]</scope>
    <source>
        <strain evidence="1">NY0173</strain>
    </source>
</reference>
<keyword evidence="2" id="KW-1185">Reference proteome</keyword>
<name>A0A9K3GQ29_9EUKA</name>
<evidence type="ECO:0000313" key="2">
    <source>
        <dbReference type="Proteomes" id="UP000265618"/>
    </source>
</evidence>